<dbReference type="AlphaFoldDB" id="G5S5F3"/>
<reference evidence="2 3" key="1">
    <citation type="journal article" date="2011" name="BMC Genomics">
        <title>Genome sequencing reveals diversification of virulence factor content and possible host adaptation in distinct subpopulations of Salmonella enterica.</title>
        <authorList>
            <person name="den Bakker H.C."/>
            <person name="Moreno Switt A.I."/>
            <person name="Govoni G."/>
            <person name="Cummings C.A."/>
            <person name="Ranieri M.L."/>
            <person name="Degoricija L."/>
            <person name="Hoelzer K."/>
            <person name="Rodriguez-Rivera L.D."/>
            <person name="Brown S."/>
            <person name="Bolchacova E."/>
            <person name="Furtado M.R."/>
            <person name="Wiedmann M."/>
        </authorList>
    </citation>
    <scope>NUCLEOTIDE SEQUENCE [LARGE SCALE GENOMIC DNA]</scope>
    <source>
        <strain evidence="2 3">R8-2977</strain>
    </source>
</reference>
<feature type="domain" description="Transglycosylase SLT" evidence="1">
    <location>
        <begin position="6"/>
        <end position="61"/>
    </location>
</feature>
<dbReference type="SUPFAM" id="SSF53955">
    <property type="entry name" value="Lysozyme-like"/>
    <property type="match status" value="1"/>
</dbReference>
<name>G5S5F3_SALET</name>
<protein>
    <submittedName>
        <fullName evidence="2">IncI1 plasmid conjugative transfer putative membrane protein PilT</fullName>
    </submittedName>
</protein>
<dbReference type="PATRIC" id="fig|913084.3.peg.5027"/>
<proteinExistence type="predicted"/>
<accession>G5S5F3</accession>
<gene>
    <name evidence="2" type="ORF">LTSEURB_6754</name>
</gene>
<evidence type="ECO:0000313" key="2">
    <source>
        <dbReference type="EMBL" id="EHC95860.1"/>
    </source>
</evidence>
<dbReference type="EMBL" id="AFCW01002474">
    <property type="protein sequence ID" value="EHC95860.1"/>
    <property type="molecule type" value="Genomic_DNA"/>
</dbReference>
<evidence type="ECO:0000259" key="1">
    <source>
        <dbReference type="Pfam" id="PF01464"/>
    </source>
</evidence>
<comment type="caution">
    <text evidence="2">The sequence shown here is derived from an EMBL/GenBank/DDBJ whole genome shotgun (WGS) entry which is preliminary data.</text>
</comment>
<organism evidence="2 3">
    <name type="scientific">Salmonella enterica subsp. enterica serovar Urbana str. R8-2977</name>
    <dbReference type="NCBI Taxonomy" id="913084"/>
    <lineage>
        <taxon>Bacteria</taxon>
        <taxon>Pseudomonadati</taxon>
        <taxon>Pseudomonadota</taxon>
        <taxon>Gammaproteobacteria</taxon>
        <taxon>Enterobacterales</taxon>
        <taxon>Enterobacteriaceae</taxon>
        <taxon>Salmonella</taxon>
    </lineage>
</organism>
<dbReference type="CDD" id="cd13400">
    <property type="entry name" value="LT_IagB-like"/>
    <property type="match status" value="1"/>
</dbReference>
<dbReference type="InterPro" id="IPR008258">
    <property type="entry name" value="Transglycosylase_SLT_dom_1"/>
</dbReference>
<dbReference type="Proteomes" id="UP000004776">
    <property type="component" value="Unassembled WGS sequence"/>
</dbReference>
<sequence>MGVIKSYQDLLSNTCLNIQAGAWVLARHFQVCGITWDCLGSYNAGFSDKNAPIRQQYARDVYTIYQRLRGS</sequence>
<dbReference type="Pfam" id="PF01464">
    <property type="entry name" value="SLT"/>
    <property type="match status" value="1"/>
</dbReference>
<evidence type="ECO:0000313" key="3">
    <source>
        <dbReference type="Proteomes" id="UP000004776"/>
    </source>
</evidence>
<dbReference type="Gene3D" id="1.10.530.10">
    <property type="match status" value="1"/>
</dbReference>
<dbReference type="InterPro" id="IPR023346">
    <property type="entry name" value="Lysozyme-like_dom_sf"/>
</dbReference>